<feature type="transmembrane region" description="Helical" evidence="1">
    <location>
        <begin position="6"/>
        <end position="22"/>
    </location>
</feature>
<dbReference type="EMBL" id="JTFC01000042">
    <property type="protein sequence ID" value="RUS52439.1"/>
    <property type="molecule type" value="Genomic_DNA"/>
</dbReference>
<comment type="caution">
    <text evidence="2">The sequence shown here is derived from an EMBL/GenBank/DDBJ whole genome shotgun (WGS) entry which is preliminary data.</text>
</comment>
<feature type="transmembrane region" description="Helical" evidence="1">
    <location>
        <begin position="177"/>
        <end position="196"/>
    </location>
</feature>
<dbReference type="AlphaFoldDB" id="A0A433RPW0"/>
<keyword evidence="1" id="KW-1133">Transmembrane helix</keyword>
<feature type="transmembrane region" description="Helical" evidence="1">
    <location>
        <begin position="266"/>
        <end position="284"/>
    </location>
</feature>
<feature type="transmembrane region" description="Helical" evidence="1">
    <location>
        <begin position="208"/>
        <end position="229"/>
    </location>
</feature>
<keyword evidence="1" id="KW-0812">Transmembrane</keyword>
<dbReference type="RefSeq" id="WP_126991771.1">
    <property type="nucleotide sequence ID" value="NZ_JTFC01000042.1"/>
</dbReference>
<reference evidence="2 3" key="1">
    <citation type="submission" date="2014-11" db="EMBL/GenBank/DDBJ databases">
        <title>Genome sequence and analysis of novel Kurthia sp.</title>
        <authorList>
            <person name="Lawson J.N."/>
            <person name="Gonzalez J.E."/>
            <person name="Rinauldi L."/>
            <person name="Xuan Z."/>
            <person name="Firman A."/>
            <person name="Shaddox L."/>
            <person name="Trudeau A."/>
            <person name="Shah S."/>
            <person name="Reiman D."/>
        </authorList>
    </citation>
    <scope>NUCLEOTIDE SEQUENCE [LARGE SCALE GENOMIC DNA]</scope>
    <source>
        <strain evidence="2 3">3B1D</strain>
    </source>
</reference>
<feature type="transmembrane region" description="Helical" evidence="1">
    <location>
        <begin position="27"/>
        <end position="47"/>
    </location>
</feature>
<feature type="transmembrane region" description="Helical" evidence="1">
    <location>
        <begin position="235"/>
        <end position="254"/>
    </location>
</feature>
<name>A0A433RPW0_9BACL</name>
<keyword evidence="1" id="KW-0472">Membrane</keyword>
<evidence type="ECO:0000313" key="2">
    <source>
        <dbReference type="EMBL" id="RUS52439.1"/>
    </source>
</evidence>
<protein>
    <submittedName>
        <fullName evidence="2">Uncharacterized protein</fullName>
    </submittedName>
</protein>
<accession>A0A433RPW0</accession>
<evidence type="ECO:0000313" key="3">
    <source>
        <dbReference type="Proteomes" id="UP000288623"/>
    </source>
</evidence>
<gene>
    <name evidence="2" type="ORF">QI30_16880</name>
</gene>
<sequence length="288" mass="33012">MIELLIVLIIGLASLVAIFYFLKTEKIVYLVAFVAIALVPILSMTYVPQWTAKTTTADKITATTIYSAAHVNAPNDQFLAKPSIFYFTNQKITDTKTLKQVNEAVANATTTSAPSRSEAWMDFIMMNDKKEQKRYQLLLAEPHAVLYDVDKKHYYDFANTAQEQQLYDIFFPQTPNLFFVALFVLILLNAGVSAWLRHRLDIPKRTLLKTPLWSIVILVVGAIIFLAYISAATMFNAAIFLCLITLHIAVYIWYEHRYHKLSMHYFYAIIMYCGFYLFAVIVMAKNIL</sequence>
<organism evidence="2 3">
    <name type="scientific">Candidatus Kurthia intestinigallinarum</name>
    <dbReference type="NCBI Taxonomy" id="1562256"/>
    <lineage>
        <taxon>Bacteria</taxon>
        <taxon>Bacillati</taxon>
        <taxon>Bacillota</taxon>
        <taxon>Bacilli</taxon>
        <taxon>Bacillales</taxon>
        <taxon>Caryophanaceae</taxon>
        <taxon>Kurthia</taxon>
    </lineage>
</organism>
<dbReference type="Proteomes" id="UP000288623">
    <property type="component" value="Unassembled WGS sequence"/>
</dbReference>
<keyword evidence="3" id="KW-1185">Reference proteome</keyword>
<proteinExistence type="predicted"/>
<evidence type="ECO:0000256" key="1">
    <source>
        <dbReference type="SAM" id="Phobius"/>
    </source>
</evidence>